<accession>A0A9W9XJ57</accession>
<feature type="compositionally biased region" description="Basic and acidic residues" evidence="1">
    <location>
        <begin position="159"/>
        <end position="216"/>
    </location>
</feature>
<dbReference type="PANTHER" id="PTHR13282:SF6">
    <property type="entry name" value="PROTEIN FAM32A"/>
    <property type="match status" value="1"/>
</dbReference>
<feature type="compositionally biased region" description="Basic and acidic residues" evidence="1">
    <location>
        <begin position="46"/>
        <end position="56"/>
    </location>
</feature>
<dbReference type="InterPro" id="IPR013865">
    <property type="entry name" value="FAM32A"/>
</dbReference>
<dbReference type="AlphaFoldDB" id="A0A9W9XJ57"/>
<proteinExistence type="predicted"/>
<reference evidence="2" key="2">
    <citation type="journal article" date="2023" name="IMA Fungus">
        <title>Comparative genomic study of the Penicillium genus elucidates a diverse pangenome and 15 lateral gene transfer events.</title>
        <authorList>
            <person name="Petersen C."/>
            <person name="Sorensen T."/>
            <person name="Nielsen M.R."/>
            <person name="Sondergaard T.E."/>
            <person name="Sorensen J.L."/>
            <person name="Fitzpatrick D.A."/>
            <person name="Frisvad J.C."/>
            <person name="Nielsen K.L."/>
        </authorList>
    </citation>
    <scope>NUCLEOTIDE SEQUENCE</scope>
    <source>
        <strain evidence="2">IBT 29495</strain>
    </source>
</reference>
<dbReference type="GO" id="GO:0005730">
    <property type="term" value="C:nucleolus"/>
    <property type="evidence" value="ECO:0007669"/>
    <property type="project" value="TreeGrafter"/>
</dbReference>
<comment type="caution">
    <text evidence="2">The sequence shown here is derived from an EMBL/GenBank/DDBJ whole genome shotgun (WGS) entry which is preliminary data.</text>
</comment>
<evidence type="ECO:0000313" key="2">
    <source>
        <dbReference type="EMBL" id="KAJ5493889.1"/>
    </source>
</evidence>
<evidence type="ECO:0000313" key="3">
    <source>
        <dbReference type="Proteomes" id="UP001149954"/>
    </source>
</evidence>
<dbReference type="Pfam" id="PF08555">
    <property type="entry name" value="FAM32A"/>
    <property type="match status" value="1"/>
</dbReference>
<dbReference type="EMBL" id="JAPWDS010000006">
    <property type="protein sequence ID" value="KAJ5493889.1"/>
    <property type="molecule type" value="Genomic_DNA"/>
</dbReference>
<feature type="compositionally biased region" description="Polar residues" evidence="1">
    <location>
        <begin position="1"/>
        <end position="32"/>
    </location>
</feature>
<dbReference type="OrthoDB" id="205403at2759"/>
<reference evidence="2" key="1">
    <citation type="submission" date="2022-12" db="EMBL/GenBank/DDBJ databases">
        <authorList>
            <person name="Petersen C."/>
        </authorList>
    </citation>
    <scope>NUCLEOTIDE SEQUENCE</scope>
    <source>
        <strain evidence="2">IBT 29495</strain>
    </source>
</reference>
<evidence type="ECO:0008006" key="4">
    <source>
        <dbReference type="Google" id="ProtNLM"/>
    </source>
</evidence>
<evidence type="ECO:0000256" key="1">
    <source>
        <dbReference type="SAM" id="MobiDB-lite"/>
    </source>
</evidence>
<feature type="region of interest" description="Disordered" evidence="1">
    <location>
        <begin position="114"/>
        <end position="216"/>
    </location>
</feature>
<name>A0A9W9XJ57_9EURO</name>
<feature type="region of interest" description="Disordered" evidence="1">
    <location>
        <begin position="1"/>
        <end position="72"/>
    </location>
</feature>
<organism evidence="2 3">
    <name type="scientific">Penicillium fimorum</name>
    <dbReference type="NCBI Taxonomy" id="1882269"/>
    <lineage>
        <taxon>Eukaryota</taxon>
        <taxon>Fungi</taxon>
        <taxon>Dikarya</taxon>
        <taxon>Ascomycota</taxon>
        <taxon>Pezizomycotina</taxon>
        <taxon>Eurotiomycetes</taxon>
        <taxon>Eurotiomycetidae</taxon>
        <taxon>Eurotiales</taxon>
        <taxon>Aspergillaceae</taxon>
        <taxon>Penicillium</taxon>
    </lineage>
</organism>
<dbReference type="Proteomes" id="UP001149954">
    <property type="component" value="Unassembled WGS sequence"/>
</dbReference>
<dbReference type="PANTHER" id="PTHR13282">
    <property type="entry name" value="PROTEIN FAM32A"/>
    <property type="match status" value="1"/>
</dbReference>
<gene>
    <name evidence="2" type="ORF">N7463_009976</name>
</gene>
<protein>
    <recommendedName>
        <fullName evidence="4">DUF1754-domain-containing protein</fullName>
    </recommendedName>
</protein>
<keyword evidence="3" id="KW-1185">Reference proteome</keyword>
<sequence length="239" mass="27322">MCRTVQLATASDWPNSNFKPRQENPFQSTPQHKANYYHPLGRIPHSKPEKGNESPHLRKHTRPIDHSAASYSARRTRLSFISTSGTSHYQKRGIWIIPPYRIPQTSAATMAGDEYSIGGGKLKLKGSKVSGGRIEKKKKKSSKKKEGEVTQSKPESTPDTERPENEKDEGVRSEEDREQDRDAPGKTEAEKRAEEIRRKRLHERLQREGVKTHKERVEELNKYLSRLSEHHDMPKIGPG</sequence>